<name>A0A645GAZ8_9ZZZZ</name>
<protein>
    <submittedName>
        <fullName evidence="1">Uncharacterized protein</fullName>
    </submittedName>
</protein>
<comment type="caution">
    <text evidence="1">The sequence shown here is derived from an EMBL/GenBank/DDBJ whole genome shotgun (WGS) entry which is preliminary data.</text>
</comment>
<evidence type="ECO:0000313" key="1">
    <source>
        <dbReference type="EMBL" id="MPN22959.1"/>
    </source>
</evidence>
<dbReference type="EMBL" id="VSSQ01071324">
    <property type="protein sequence ID" value="MPN22959.1"/>
    <property type="molecule type" value="Genomic_DNA"/>
</dbReference>
<sequence>MEPVHQRVGGTIEIMQRPAGDEVFTSAFAGREEERDVGDLLGEDIDGAVNPHDLLVNVGAGAGGELSAAEPRTGKFRELVLFPVFRLGPRDIESE</sequence>
<accession>A0A645GAZ8</accession>
<reference evidence="1" key="1">
    <citation type="submission" date="2019-08" db="EMBL/GenBank/DDBJ databases">
        <authorList>
            <person name="Kucharzyk K."/>
            <person name="Murdoch R.W."/>
            <person name="Higgins S."/>
            <person name="Loffler F."/>
        </authorList>
    </citation>
    <scope>NUCLEOTIDE SEQUENCE</scope>
</reference>
<gene>
    <name evidence="1" type="ORF">SDC9_170344</name>
</gene>
<dbReference type="AlphaFoldDB" id="A0A645GAZ8"/>
<proteinExistence type="predicted"/>
<organism evidence="1">
    <name type="scientific">bioreactor metagenome</name>
    <dbReference type="NCBI Taxonomy" id="1076179"/>
    <lineage>
        <taxon>unclassified sequences</taxon>
        <taxon>metagenomes</taxon>
        <taxon>ecological metagenomes</taxon>
    </lineage>
</organism>